<evidence type="ECO:0000313" key="1">
    <source>
        <dbReference type="EMBL" id="EEQ40270.1"/>
    </source>
</evidence>
<organism evidence="1 2">
    <name type="scientific">Clavispora lusitaniae (strain ATCC 42720)</name>
    <name type="common">Yeast</name>
    <name type="synonym">Candida lusitaniae</name>
    <dbReference type="NCBI Taxonomy" id="306902"/>
    <lineage>
        <taxon>Eukaryota</taxon>
        <taxon>Fungi</taxon>
        <taxon>Dikarya</taxon>
        <taxon>Ascomycota</taxon>
        <taxon>Saccharomycotina</taxon>
        <taxon>Pichiomycetes</taxon>
        <taxon>Metschnikowiaceae</taxon>
        <taxon>Clavispora</taxon>
    </lineage>
</organism>
<proteinExistence type="predicted"/>
<protein>
    <submittedName>
        <fullName evidence="1">Uncharacterized protein</fullName>
    </submittedName>
</protein>
<reference evidence="1 2" key="1">
    <citation type="journal article" date="2009" name="Nature">
        <title>Evolution of pathogenicity and sexual reproduction in eight Candida genomes.</title>
        <authorList>
            <person name="Butler G."/>
            <person name="Rasmussen M.D."/>
            <person name="Lin M.F."/>
            <person name="Santos M.A."/>
            <person name="Sakthikumar S."/>
            <person name="Munro C.A."/>
            <person name="Rheinbay E."/>
            <person name="Grabherr M."/>
            <person name="Forche A."/>
            <person name="Reedy J.L."/>
            <person name="Agrafioti I."/>
            <person name="Arnaud M.B."/>
            <person name="Bates S."/>
            <person name="Brown A.J."/>
            <person name="Brunke S."/>
            <person name="Costanzo M.C."/>
            <person name="Fitzpatrick D.A."/>
            <person name="de Groot P.W."/>
            <person name="Harris D."/>
            <person name="Hoyer L.L."/>
            <person name="Hube B."/>
            <person name="Klis F.M."/>
            <person name="Kodira C."/>
            <person name="Lennard N."/>
            <person name="Logue M.E."/>
            <person name="Martin R."/>
            <person name="Neiman A.M."/>
            <person name="Nikolaou E."/>
            <person name="Quail M.A."/>
            <person name="Quinn J."/>
            <person name="Santos M.C."/>
            <person name="Schmitzberger F.F."/>
            <person name="Sherlock G."/>
            <person name="Shah P."/>
            <person name="Silverstein K.A."/>
            <person name="Skrzypek M.S."/>
            <person name="Soll D."/>
            <person name="Staggs R."/>
            <person name="Stansfield I."/>
            <person name="Stumpf M.P."/>
            <person name="Sudbery P.E."/>
            <person name="Srikantha T."/>
            <person name="Zeng Q."/>
            <person name="Berman J."/>
            <person name="Berriman M."/>
            <person name="Heitman J."/>
            <person name="Gow N.A."/>
            <person name="Lorenz M.C."/>
            <person name="Birren B.W."/>
            <person name="Kellis M."/>
            <person name="Cuomo C.A."/>
        </authorList>
    </citation>
    <scope>NUCLEOTIDE SEQUENCE [LARGE SCALE GENOMIC DNA]</scope>
    <source>
        <strain evidence="1 2">ATCC 42720</strain>
    </source>
</reference>
<dbReference type="InParanoid" id="C4Y869"/>
<gene>
    <name evidence="1" type="ORF">CLUG_04397</name>
</gene>
<sequence>MGGSDIGASEVGVALVAWPGRVSGEMSDFSTRPSFCTGSFSACVSVKLDQVSSQLGRGLRSCWTMAMFLFWNWWLWVAEATDCARESAIESFELRSPFRTAVWRRSSDFRWWAWPCCIEMDRGGPSATSMCFRSWMSFAECTRTSPRPLVSSDIGFRFFVGGGGTDR</sequence>
<dbReference type="HOGENOM" id="CLU_1594354_0_0_1"/>
<dbReference type="EMBL" id="CH408080">
    <property type="protein sequence ID" value="EEQ40270.1"/>
    <property type="molecule type" value="Genomic_DNA"/>
</dbReference>
<dbReference type="AlphaFoldDB" id="C4Y869"/>
<dbReference type="KEGG" id="clu:CLUG_04397"/>
<accession>C4Y869</accession>
<evidence type="ECO:0000313" key="2">
    <source>
        <dbReference type="Proteomes" id="UP000007703"/>
    </source>
</evidence>
<dbReference type="VEuPathDB" id="FungiDB:CLUG_04397"/>
<dbReference type="Proteomes" id="UP000007703">
    <property type="component" value="Unassembled WGS sequence"/>
</dbReference>
<name>C4Y869_CLAL4</name>